<dbReference type="InterPro" id="IPR043024">
    <property type="entry name" value="KA1_sf_fungal"/>
</dbReference>
<evidence type="ECO:0000256" key="10">
    <source>
        <dbReference type="ARBA" id="ARBA00048679"/>
    </source>
</evidence>
<protein>
    <recommendedName>
        <fullName evidence="2">non-specific serine/threonine protein kinase</fullName>
        <ecNumber evidence="2">2.7.11.1</ecNumber>
    </recommendedName>
</protein>
<evidence type="ECO:0000256" key="1">
    <source>
        <dbReference type="ARBA" id="ARBA00010791"/>
    </source>
</evidence>
<dbReference type="Proteomes" id="UP001583193">
    <property type="component" value="Unassembled WGS sequence"/>
</dbReference>
<dbReference type="InterPro" id="IPR017441">
    <property type="entry name" value="Protein_kinase_ATP_BS"/>
</dbReference>
<feature type="compositionally biased region" description="Low complexity" evidence="12">
    <location>
        <begin position="676"/>
        <end position="692"/>
    </location>
</feature>
<feature type="compositionally biased region" description="Basic and acidic residues" evidence="12">
    <location>
        <begin position="991"/>
        <end position="1009"/>
    </location>
</feature>
<dbReference type="SUPFAM" id="SSF56112">
    <property type="entry name" value="Protein kinase-like (PK-like)"/>
    <property type="match status" value="1"/>
</dbReference>
<feature type="region of interest" description="Disordered" evidence="12">
    <location>
        <begin position="1111"/>
        <end position="1131"/>
    </location>
</feature>
<reference evidence="14 15" key="1">
    <citation type="journal article" date="2024" name="IMA Fungus">
        <title>IMA Genome - F19 : A genome assembly and annotation guide to empower mycologists, including annotated draft genome sequences of Ceratocystis pirilliformis, Diaporthe australafricana, Fusarium ophioides, Paecilomyces lecythidis, and Sporothrix stenoceras.</title>
        <authorList>
            <person name="Aylward J."/>
            <person name="Wilson A.M."/>
            <person name="Visagie C.M."/>
            <person name="Spraker J."/>
            <person name="Barnes I."/>
            <person name="Buitendag C."/>
            <person name="Ceriani C."/>
            <person name="Del Mar Angel L."/>
            <person name="du Plessis D."/>
            <person name="Fuchs T."/>
            <person name="Gasser K."/>
            <person name="Kramer D."/>
            <person name="Li W."/>
            <person name="Munsamy K."/>
            <person name="Piso A."/>
            <person name="Price J.L."/>
            <person name="Sonnekus B."/>
            <person name="Thomas C."/>
            <person name="van der Nest A."/>
            <person name="van Dijk A."/>
            <person name="van Heerden A."/>
            <person name="van Vuuren N."/>
            <person name="Yilmaz N."/>
            <person name="Duong T.A."/>
            <person name="van der Merwe N.A."/>
            <person name="Wingfield M.J."/>
            <person name="Wingfield B.D."/>
        </authorList>
    </citation>
    <scope>NUCLEOTIDE SEQUENCE [LARGE SCALE GENOMIC DNA]</scope>
    <source>
        <strain evidence="14 15">CMW 18167</strain>
    </source>
</reference>
<evidence type="ECO:0000259" key="13">
    <source>
        <dbReference type="PROSITE" id="PS50011"/>
    </source>
</evidence>
<keyword evidence="3" id="KW-0723">Serine/threonine-protein kinase</keyword>
<keyword evidence="4" id="KW-0597">Phosphoprotein</keyword>
<keyword evidence="8 11" id="KW-0067">ATP-binding</keyword>
<keyword evidence="6 11" id="KW-0547">Nucleotide-binding</keyword>
<dbReference type="InterPro" id="IPR008271">
    <property type="entry name" value="Ser/Thr_kinase_AS"/>
</dbReference>
<dbReference type="InterPro" id="IPR000719">
    <property type="entry name" value="Prot_kinase_dom"/>
</dbReference>
<feature type="region of interest" description="Disordered" evidence="12">
    <location>
        <begin position="933"/>
        <end position="1069"/>
    </location>
</feature>
<dbReference type="InterPro" id="IPR011009">
    <property type="entry name" value="Kinase-like_dom_sf"/>
</dbReference>
<feature type="compositionally biased region" description="Polar residues" evidence="12">
    <location>
        <begin position="71"/>
        <end position="87"/>
    </location>
</feature>
<proteinExistence type="inferred from homology"/>
<dbReference type="GO" id="GO:0004674">
    <property type="term" value="F:protein serine/threonine kinase activity"/>
    <property type="evidence" value="ECO:0007669"/>
    <property type="project" value="UniProtKB-EC"/>
</dbReference>
<dbReference type="PROSITE" id="PS00108">
    <property type="entry name" value="PROTEIN_KINASE_ST"/>
    <property type="match status" value="1"/>
</dbReference>
<feature type="compositionally biased region" description="Basic residues" evidence="12">
    <location>
        <begin position="1120"/>
        <end position="1130"/>
    </location>
</feature>
<comment type="similarity">
    <text evidence="1">Belongs to the protein kinase superfamily. CAMK Ser/Thr protein kinase family. NIM1 subfamily.</text>
</comment>
<feature type="binding site" evidence="11">
    <location>
        <position position="127"/>
    </location>
    <ligand>
        <name>ATP</name>
        <dbReference type="ChEBI" id="CHEBI:30616"/>
    </ligand>
</feature>
<dbReference type="PROSITE" id="PS50011">
    <property type="entry name" value="PROTEIN_KINASE_DOM"/>
    <property type="match status" value="1"/>
</dbReference>
<feature type="compositionally biased region" description="Low complexity" evidence="12">
    <location>
        <begin position="606"/>
        <end position="624"/>
    </location>
</feature>
<comment type="caution">
    <text evidence="14">The sequence shown here is derived from an EMBL/GenBank/DDBJ whole genome shotgun (WGS) entry which is preliminary data.</text>
</comment>
<feature type="region of interest" description="Disordered" evidence="12">
    <location>
        <begin position="650"/>
        <end position="701"/>
    </location>
</feature>
<evidence type="ECO:0000256" key="5">
    <source>
        <dbReference type="ARBA" id="ARBA00022679"/>
    </source>
</evidence>
<name>A0ABR3Y0M3_9EURO</name>
<evidence type="ECO:0000256" key="11">
    <source>
        <dbReference type="PROSITE-ProRule" id="PRU10141"/>
    </source>
</evidence>
<feature type="region of interest" description="Disordered" evidence="12">
    <location>
        <begin position="1"/>
        <end position="103"/>
    </location>
</feature>
<accession>A0ABR3Y0M3</accession>
<evidence type="ECO:0000256" key="12">
    <source>
        <dbReference type="SAM" id="MobiDB-lite"/>
    </source>
</evidence>
<feature type="region of interest" description="Disordered" evidence="12">
    <location>
        <begin position="559"/>
        <end position="630"/>
    </location>
</feature>
<feature type="region of interest" description="Disordered" evidence="12">
    <location>
        <begin position="516"/>
        <end position="545"/>
    </location>
</feature>
<dbReference type="EMBL" id="JAVDPF010000007">
    <property type="protein sequence ID" value="KAL1881505.1"/>
    <property type="molecule type" value="Genomic_DNA"/>
</dbReference>
<gene>
    <name evidence="14" type="primary">GIN4</name>
    <name evidence="14" type="ORF">Plec18167_003101</name>
</gene>
<comment type="catalytic activity">
    <reaction evidence="10">
        <text>L-seryl-[protein] + ATP = O-phospho-L-seryl-[protein] + ADP + H(+)</text>
        <dbReference type="Rhea" id="RHEA:17989"/>
        <dbReference type="Rhea" id="RHEA-COMP:9863"/>
        <dbReference type="Rhea" id="RHEA-COMP:11604"/>
        <dbReference type="ChEBI" id="CHEBI:15378"/>
        <dbReference type="ChEBI" id="CHEBI:29999"/>
        <dbReference type="ChEBI" id="CHEBI:30616"/>
        <dbReference type="ChEBI" id="CHEBI:83421"/>
        <dbReference type="ChEBI" id="CHEBI:456216"/>
        <dbReference type="EC" id="2.7.11.1"/>
    </reaction>
</comment>
<dbReference type="PANTHER" id="PTHR24346:SF110">
    <property type="entry name" value="NON-SPECIFIC SERINE_THREONINE PROTEIN KINASE"/>
    <property type="match status" value="1"/>
</dbReference>
<dbReference type="CDD" id="cd14081">
    <property type="entry name" value="STKc_BRSK1_2"/>
    <property type="match status" value="1"/>
</dbReference>
<feature type="compositionally biased region" description="Polar residues" evidence="12">
    <location>
        <begin position="19"/>
        <end position="28"/>
    </location>
</feature>
<dbReference type="SMART" id="SM00220">
    <property type="entry name" value="S_TKc"/>
    <property type="match status" value="1"/>
</dbReference>
<dbReference type="InterPro" id="IPR031850">
    <property type="entry name" value="Fungal_KA1_dom"/>
</dbReference>
<comment type="catalytic activity">
    <reaction evidence="9">
        <text>L-threonyl-[protein] + ATP = O-phospho-L-threonyl-[protein] + ADP + H(+)</text>
        <dbReference type="Rhea" id="RHEA:46608"/>
        <dbReference type="Rhea" id="RHEA-COMP:11060"/>
        <dbReference type="Rhea" id="RHEA-COMP:11605"/>
        <dbReference type="ChEBI" id="CHEBI:15378"/>
        <dbReference type="ChEBI" id="CHEBI:30013"/>
        <dbReference type="ChEBI" id="CHEBI:30616"/>
        <dbReference type="ChEBI" id="CHEBI:61977"/>
        <dbReference type="ChEBI" id="CHEBI:456216"/>
        <dbReference type="EC" id="2.7.11.1"/>
    </reaction>
</comment>
<evidence type="ECO:0000256" key="6">
    <source>
        <dbReference type="ARBA" id="ARBA00022741"/>
    </source>
</evidence>
<feature type="region of interest" description="Disordered" evidence="12">
    <location>
        <begin position="885"/>
        <end position="913"/>
    </location>
</feature>
<dbReference type="Gene3D" id="3.30.310.220">
    <property type="entry name" value="Fungal kinase associated-1 domain"/>
    <property type="match status" value="1"/>
</dbReference>
<keyword evidence="5 14" id="KW-0808">Transferase</keyword>
<evidence type="ECO:0000256" key="7">
    <source>
        <dbReference type="ARBA" id="ARBA00022777"/>
    </source>
</evidence>
<keyword evidence="7 14" id="KW-0418">Kinase</keyword>
<feature type="compositionally biased region" description="Basic and acidic residues" evidence="12">
    <location>
        <begin position="1053"/>
        <end position="1069"/>
    </location>
</feature>
<evidence type="ECO:0000256" key="4">
    <source>
        <dbReference type="ARBA" id="ARBA00022553"/>
    </source>
</evidence>
<feature type="compositionally biased region" description="Basic and acidic residues" evidence="12">
    <location>
        <begin position="894"/>
        <end position="913"/>
    </location>
</feature>
<feature type="domain" description="Protein kinase" evidence="13">
    <location>
        <begin position="98"/>
        <end position="375"/>
    </location>
</feature>
<evidence type="ECO:0000256" key="3">
    <source>
        <dbReference type="ARBA" id="ARBA00022527"/>
    </source>
</evidence>
<sequence>MDYTDSTGRPPSRRAPLTDATTRVNNSPARPASRGRGYDDQLKVSDAMTPPVTPASPGRLENKRVSAVTEGGSNRNSAISTASTTSGKGRRKTHVGPWQLGKTLGKGATGRVRLAKHAVTGQAAAIKIVSKKSAAMVQSESIAAMDRNAGLLAGAMGSAGARPMPCGIEREVVIMKLIEHPNVINLYDVWENRGELYLVLEYVEGGELFEYVSTNGPLPEEEAVRLFRQIIAGLAYCHRFNICHRDLKPENILLDANHNIKLADFGMAALQPAGYWLNTSCGSPHYAAPEIIYGRRYRGDKADIWSCGIILYALLTGFLPFDGGDLPNTLRLVKKGEYFLPRSLSLEAADMIQRILQKRPEDRISMEKMWQHPLLKKYETLHQAMSDYPVGLPPPLSTRDCGPPVSSRQDIDMDLLRNLQTLWHDVRPEILIDKLLSKEPNHEKMFYNALIKFRDEQLENYQGQPLEYSASDYHHISRPAARAAIKRAQNSRGHGSHSRRRSQFSIITECSRFGSLKEAKDTPKSTRTVESYDPYRPSKNPIGTPHVEYANVTIHRQDSGFSDDEDMVDAPDSSPCPAEKMNEPEEAPMPSGSSFELLRTNKPKSTARSFHSRSSISSARRGYSPMPSCRSVSYKRNVSFRHIRNRSGGGVSAKVKAAQAQTKDVPEVPKLPQEMSPEAEASPAVSSPKAVARTPGPVKPAAEMKIRDPNMYWKEDARKVSNELSQICEEAFNRSSVSTRHTASSSQYMFSPESPATSVSLLTPENSQQLNMSSKPSANALQERVPERFDSKTVNDLAETRRRLIEHSTKAGSERLPEYLSDVISHLDRLIEQDKVKQDRVKQPEKVDENEQYRRAISDPISRPSVDGGYLPCISEELLSQMDSTPDLDLNLVDQRRPSDSSRRSDVRVSKDKRATIRMVPQDSFGSIEEIKPLTIRKKNQPPRLAIAPRHSSADSYIQTHSPESPTFDQNRYVSGSSRNRYYLGLEPIEENPKSPRRSEAKSSGEGKKWSWFNKSRFEPQGERPPTPPKDTKPGHASDTSVVVHEYPLTPTESHDDAPRTLKKKQSFEKSNKGGFLKMFSKKKADKPAHVISTGESDVGDVDSVVTGTVVSEASEQPISRRKSERKTRKSGNPNWFARFFHVKPATRVVALNTSKVKGRKDVYKTLRDWQQYGMEEVHLDKAKNVIYGRVGQVNFLRLRPVEFSAEFFTVLEHGRPANLSLIQFRQERGAASSFHKVVDTMQIVLKQHGLLVEDPGRAKKMAKVLDHMS</sequence>
<evidence type="ECO:0000256" key="8">
    <source>
        <dbReference type="ARBA" id="ARBA00022840"/>
    </source>
</evidence>
<keyword evidence="15" id="KW-1185">Reference proteome</keyword>
<dbReference type="Gene3D" id="1.10.510.10">
    <property type="entry name" value="Transferase(Phosphotransferase) domain 1"/>
    <property type="match status" value="1"/>
</dbReference>
<dbReference type="PROSITE" id="PS00107">
    <property type="entry name" value="PROTEIN_KINASE_ATP"/>
    <property type="match status" value="1"/>
</dbReference>
<feature type="compositionally biased region" description="Polar residues" evidence="12">
    <location>
        <begin position="954"/>
        <end position="980"/>
    </location>
</feature>
<evidence type="ECO:0000256" key="9">
    <source>
        <dbReference type="ARBA" id="ARBA00047899"/>
    </source>
</evidence>
<evidence type="ECO:0000256" key="2">
    <source>
        <dbReference type="ARBA" id="ARBA00012513"/>
    </source>
</evidence>
<dbReference type="PANTHER" id="PTHR24346">
    <property type="entry name" value="MAP/MICROTUBULE AFFINITY-REGULATING KINASE"/>
    <property type="match status" value="1"/>
</dbReference>
<evidence type="ECO:0000313" key="15">
    <source>
        <dbReference type="Proteomes" id="UP001583193"/>
    </source>
</evidence>
<dbReference type="Pfam" id="PF00069">
    <property type="entry name" value="Pkinase"/>
    <property type="match status" value="1"/>
</dbReference>
<dbReference type="EC" id="2.7.11.1" evidence="2"/>
<organism evidence="14 15">
    <name type="scientific">Paecilomyces lecythidis</name>
    <dbReference type="NCBI Taxonomy" id="3004212"/>
    <lineage>
        <taxon>Eukaryota</taxon>
        <taxon>Fungi</taxon>
        <taxon>Dikarya</taxon>
        <taxon>Ascomycota</taxon>
        <taxon>Pezizomycotina</taxon>
        <taxon>Eurotiomycetes</taxon>
        <taxon>Eurotiomycetidae</taxon>
        <taxon>Eurotiales</taxon>
        <taxon>Thermoascaceae</taxon>
        <taxon>Paecilomyces</taxon>
    </lineage>
</organism>
<dbReference type="Pfam" id="PF16797">
    <property type="entry name" value="Fungal_KA1"/>
    <property type="match status" value="1"/>
</dbReference>
<evidence type="ECO:0000313" key="14">
    <source>
        <dbReference type="EMBL" id="KAL1881505.1"/>
    </source>
</evidence>